<gene>
    <name evidence="4" type="ORF">Daura_37205</name>
</gene>
<dbReference type="Proteomes" id="UP001058003">
    <property type="component" value="Chromosome"/>
</dbReference>
<evidence type="ECO:0000313" key="5">
    <source>
        <dbReference type="Proteomes" id="UP001058003"/>
    </source>
</evidence>
<dbReference type="EMBL" id="CP073767">
    <property type="protein sequence ID" value="UWZ52263.1"/>
    <property type="molecule type" value="Genomic_DNA"/>
</dbReference>
<dbReference type="RefSeq" id="WP_052386167.1">
    <property type="nucleotide sequence ID" value="NZ_CP073767.1"/>
</dbReference>
<evidence type="ECO:0000256" key="1">
    <source>
        <dbReference type="ARBA" id="ARBA00008857"/>
    </source>
</evidence>
<dbReference type="PANTHER" id="PTHR30349">
    <property type="entry name" value="PHAGE INTEGRASE-RELATED"/>
    <property type="match status" value="1"/>
</dbReference>
<dbReference type="InterPro" id="IPR010998">
    <property type="entry name" value="Integrase_recombinase_N"/>
</dbReference>
<sequence>MDRATPAQPLPTTVAGWIPLALNTCTVSTATLYRRYLELFAGRYGDDEIASIRATHINDFATWVQTIAQRRSSSIDGRTAKEHAIAAVRKLFTVAMQNDIITGNPANVVTKPRRHPTRRAALTHEQLDDIFDVATDHETLLLRFLLETACRREGLLNLAPTSIHTARQTVILDEKHTQHREQPISAAVANELTDPACTLYTWTRRRLDTLWKRLGRELDWFAALGVTTHWFRHTTITSVEHRTGSYALAAAFAGHTLPGSTGTYINITVADDCWAFQQTGNGHHPLAQYSHRQQ</sequence>
<proteinExistence type="inferred from homology"/>
<keyword evidence="3" id="KW-0233">DNA recombination</keyword>
<dbReference type="OrthoDB" id="864726at2"/>
<reference evidence="4" key="1">
    <citation type="submission" date="2021-04" db="EMBL/GenBank/DDBJ databases">
        <title>Dactylosporangium aurantiacum NRRL B-8018 full assembly.</title>
        <authorList>
            <person name="Hartkoorn R.C."/>
            <person name="Beaudoing E."/>
            <person name="Hot D."/>
        </authorList>
    </citation>
    <scope>NUCLEOTIDE SEQUENCE</scope>
    <source>
        <strain evidence="4">NRRL B-8018</strain>
    </source>
</reference>
<name>A0A9Q9ID52_9ACTN</name>
<evidence type="ECO:0000313" key="4">
    <source>
        <dbReference type="EMBL" id="UWZ52263.1"/>
    </source>
</evidence>
<organism evidence="4 5">
    <name type="scientific">Dactylosporangium aurantiacum</name>
    <dbReference type="NCBI Taxonomy" id="35754"/>
    <lineage>
        <taxon>Bacteria</taxon>
        <taxon>Bacillati</taxon>
        <taxon>Actinomycetota</taxon>
        <taxon>Actinomycetes</taxon>
        <taxon>Micromonosporales</taxon>
        <taxon>Micromonosporaceae</taxon>
        <taxon>Dactylosporangium</taxon>
    </lineage>
</organism>
<protein>
    <submittedName>
        <fullName evidence="4">Tyrosine-type recombinase/integrase</fullName>
    </submittedName>
</protein>
<dbReference type="InterPro" id="IPR050090">
    <property type="entry name" value="Tyrosine_recombinase_XerCD"/>
</dbReference>
<comment type="similarity">
    <text evidence="1">Belongs to the 'phage' integrase family.</text>
</comment>
<dbReference type="InterPro" id="IPR011010">
    <property type="entry name" value="DNA_brk_join_enz"/>
</dbReference>
<evidence type="ECO:0000256" key="2">
    <source>
        <dbReference type="ARBA" id="ARBA00023125"/>
    </source>
</evidence>
<evidence type="ECO:0000256" key="3">
    <source>
        <dbReference type="ARBA" id="ARBA00023172"/>
    </source>
</evidence>
<dbReference type="InterPro" id="IPR013762">
    <property type="entry name" value="Integrase-like_cat_sf"/>
</dbReference>
<dbReference type="GO" id="GO:0003677">
    <property type="term" value="F:DNA binding"/>
    <property type="evidence" value="ECO:0007669"/>
    <property type="project" value="UniProtKB-KW"/>
</dbReference>
<dbReference type="SUPFAM" id="SSF56349">
    <property type="entry name" value="DNA breaking-rejoining enzymes"/>
    <property type="match status" value="1"/>
</dbReference>
<dbReference type="AlphaFoldDB" id="A0A9Q9ID52"/>
<dbReference type="Gene3D" id="1.10.150.130">
    <property type="match status" value="1"/>
</dbReference>
<dbReference type="Gene3D" id="1.10.443.10">
    <property type="entry name" value="Intergrase catalytic core"/>
    <property type="match status" value="1"/>
</dbReference>
<dbReference type="GO" id="GO:0006310">
    <property type="term" value="P:DNA recombination"/>
    <property type="evidence" value="ECO:0007669"/>
    <property type="project" value="UniProtKB-KW"/>
</dbReference>
<keyword evidence="5" id="KW-1185">Reference proteome</keyword>
<accession>A0A9Q9ID52</accession>
<keyword evidence="2" id="KW-0238">DNA-binding</keyword>
<dbReference type="KEGG" id="daur:Daura_37205"/>
<dbReference type="PANTHER" id="PTHR30349:SF41">
    <property type="entry name" value="INTEGRASE_RECOMBINASE PROTEIN MJ0367-RELATED"/>
    <property type="match status" value="1"/>
</dbReference>
<dbReference type="GO" id="GO:0015074">
    <property type="term" value="P:DNA integration"/>
    <property type="evidence" value="ECO:0007669"/>
    <property type="project" value="InterPro"/>
</dbReference>